<dbReference type="EMBL" id="JACOGG010000022">
    <property type="protein sequence ID" value="MBC3936855.1"/>
    <property type="molecule type" value="Genomic_DNA"/>
</dbReference>
<dbReference type="SUPFAM" id="SSF82714">
    <property type="entry name" value="Multidrug efflux transporter AcrB TolC docking domain, DN and DC subdomains"/>
    <property type="match status" value="2"/>
</dbReference>
<evidence type="ECO:0000256" key="1">
    <source>
        <dbReference type="ARBA" id="ARBA00004651"/>
    </source>
</evidence>
<evidence type="ECO:0000256" key="6">
    <source>
        <dbReference type="ARBA" id="ARBA00022989"/>
    </source>
</evidence>
<dbReference type="InterPro" id="IPR004763">
    <property type="entry name" value="CusA-like"/>
</dbReference>
<feature type="transmembrane region" description="Helical" evidence="8">
    <location>
        <begin position="470"/>
        <end position="495"/>
    </location>
</feature>
<feature type="transmembrane region" description="Helical" evidence="8">
    <location>
        <begin position="919"/>
        <end position="942"/>
    </location>
</feature>
<keyword evidence="3" id="KW-0813">Transport</keyword>
<sequence length="1027" mass="112157">MLNKFVDFVLTQRVFVLVLTLALIIFGYRSLSNLPIEAFPDVQDVQVQIVTQFPGQAAEEVERSVTLPIEREMSGVPGQTQVRSVSITGLSVVTLTFKDGTDDYFARQQVMEKLQGVSLPAGVQASIAPLTTAVGEIYRYIIEAPAGMSENDIRALQDWVIRPELRIVSGVADVVSFGGTIKEYQVQVDPNLLKRYAVTLDQVNQALANNNSNVGGGTIKRGDEALVVRGIGLFNSKDDIGRVIVSSKNGKTVLVSDVADVEISNRPRSGIVAYNQGDSYVLGIVQMSKGGNAAKIIEELKKRIEVVNAKLPQGVKLRKIYDRTELLQHTVMTVVENLIVGAVLVTTILILFLNNWRAALIVVTVIPLSLMCAFIMLDIRGIPANLISLGAVDFGIIIDSAVVLVEALMVRLALKQHEGHESLFLWRKHVLKDTVVEMGHPILFAKAIIILAFIPIFTFQRVEGKIFSPVALTLSFAMLGALILTMTLIPTLLTLTMKRHSLAERHSHWMDRLQKKYREILHRATDKRQLVMVVSSCVLALTLVLAPRLGSEFLPKLDEGNIWLTISLPPSTALEKTKEVERQVRAILLSYPEVNSVVSHVGRPDDGTDPKGPNNMEILADLKPHDQWKFTDKESLIENMSAKIAALPGVPSNFSQVIQDSVEESLSGVKGEIAVKIFGPDLDILTQKSEQIAAILKSIQGSADVESVKIGGQTELNIVIDRQKIARLGINVSDVNNTIKSALSNSPVSTFYEGDQRFDVTLRLKEGYRDSIDRIGSLQISLPNGLGTMNLADLATIEIRQGAGRISREAGGRNASVKANLLGRDQGSFVAEAQQKVAAQVNLPAGYYITWGGQFENQQRAVKRLEIIIPITIFLIFALLFWAFRSVRMALLILVMVPFTMIGGVVGLALAGLHFSVSAAVGFIAVAGISVQNGVIMLEQILEFERSKASDFASEIEGAVTRLRPILMTALMAGLGLLPAALSHGIGSETQRPFAVVIVGGIVSATFFTLLLLPLSYTYFKEKAKEE</sequence>
<dbReference type="RefSeq" id="WP_186882386.1">
    <property type="nucleotide sequence ID" value="NZ_JACOGG010000022.1"/>
</dbReference>
<dbReference type="Gene3D" id="3.30.70.1430">
    <property type="entry name" value="Multidrug efflux transporter AcrB pore domain"/>
    <property type="match status" value="2"/>
</dbReference>
<dbReference type="Gene3D" id="3.30.70.1320">
    <property type="entry name" value="Multidrug efflux transporter AcrB pore domain like"/>
    <property type="match status" value="1"/>
</dbReference>
<keyword evidence="4" id="KW-1003">Cell membrane</keyword>
<feature type="transmembrane region" description="Helical" evidence="8">
    <location>
        <begin position="12"/>
        <end position="31"/>
    </location>
</feature>
<comment type="subcellular location">
    <subcellularLocation>
        <location evidence="1">Cell membrane</location>
        <topology evidence="1">Multi-pass membrane protein</topology>
    </subcellularLocation>
</comment>
<comment type="caution">
    <text evidence="9">The sequence shown here is derived from an EMBL/GenBank/DDBJ whole genome shotgun (WGS) entry which is preliminary data.</text>
</comment>
<dbReference type="GO" id="GO:0008324">
    <property type="term" value="F:monoatomic cation transmembrane transporter activity"/>
    <property type="evidence" value="ECO:0007669"/>
    <property type="project" value="InterPro"/>
</dbReference>
<dbReference type="AlphaFoldDB" id="A0A923ICE8"/>
<dbReference type="Gene3D" id="3.30.70.1440">
    <property type="entry name" value="Multidrug efflux transporter AcrB pore domain"/>
    <property type="match status" value="1"/>
</dbReference>
<dbReference type="InterPro" id="IPR001036">
    <property type="entry name" value="Acrflvin-R"/>
</dbReference>
<proteinExistence type="inferred from homology"/>
<evidence type="ECO:0000256" key="2">
    <source>
        <dbReference type="ARBA" id="ARBA00010942"/>
    </source>
</evidence>
<dbReference type="PANTHER" id="PTHR32063">
    <property type="match status" value="1"/>
</dbReference>
<evidence type="ECO:0000313" key="10">
    <source>
        <dbReference type="Proteomes" id="UP000612361"/>
    </source>
</evidence>
<keyword evidence="5 8" id="KW-0812">Transmembrane</keyword>
<dbReference type="Gene3D" id="3.30.2090.10">
    <property type="entry name" value="Multidrug efflux transporter AcrB TolC docking domain, DN and DC subdomains"/>
    <property type="match status" value="2"/>
</dbReference>
<dbReference type="SUPFAM" id="SSF82693">
    <property type="entry name" value="Multidrug efflux transporter AcrB pore domain, PN1, PN2, PC1 and PC2 subdomains"/>
    <property type="match status" value="3"/>
</dbReference>
<dbReference type="Gene3D" id="1.20.1640.10">
    <property type="entry name" value="Multidrug efflux transporter AcrB transmembrane domain"/>
    <property type="match status" value="2"/>
</dbReference>
<feature type="transmembrane region" description="Helical" evidence="8">
    <location>
        <begin position="891"/>
        <end position="913"/>
    </location>
</feature>
<dbReference type="NCBIfam" id="TIGR00914">
    <property type="entry name" value="2A0601"/>
    <property type="match status" value="1"/>
</dbReference>
<feature type="transmembrane region" description="Helical" evidence="8">
    <location>
        <begin position="394"/>
        <end position="414"/>
    </location>
</feature>
<feature type="transmembrane region" description="Helical" evidence="8">
    <location>
        <begin position="530"/>
        <end position="549"/>
    </location>
</feature>
<name>A0A923ICE8_9BURK</name>
<feature type="transmembrane region" description="Helical" evidence="8">
    <location>
        <begin position="360"/>
        <end position="382"/>
    </location>
</feature>
<dbReference type="Proteomes" id="UP000612361">
    <property type="component" value="Unassembled WGS sequence"/>
</dbReference>
<evidence type="ECO:0000256" key="3">
    <source>
        <dbReference type="ARBA" id="ARBA00022448"/>
    </source>
</evidence>
<protein>
    <submittedName>
        <fullName evidence="9">Efflux RND transporter permease subunit</fullName>
    </submittedName>
</protein>
<keyword evidence="7 8" id="KW-0472">Membrane</keyword>
<feature type="transmembrane region" description="Helical" evidence="8">
    <location>
        <begin position="435"/>
        <end position="458"/>
    </location>
</feature>
<evidence type="ECO:0000256" key="8">
    <source>
        <dbReference type="SAM" id="Phobius"/>
    </source>
</evidence>
<accession>A0A923ICE8</accession>
<feature type="transmembrane region" description="Helical" evidence="8">
    <location>
        <begin position="994"/>
        <end position="1020"/>
    </location>
</feature>
<feature type="transmembrane region" description="Helical" evidence="8">
    <location>
        <begin position="867"/>
        <end position="884"/>
    </location>
</feature>
<reference evidence="9" key="1">
    <citation type="submission" date="2020-08" db="EMBL/GenBank/DDBJ databases">
        <title>Novel species isolated from subtropical streams in China.</title>
        <authorList>
            <person name="Lu H."/>
        </authorList>
    </citation>
    <scope>NUCLEOTIDE SEQUENCE</scope>
    <source>
        <strain evidence="9">CY7W</strain>
    </source>
</reference>
<feature type="transmembrane region" description="Helical" evidence="8">
    <location>
        <begin position="963"/>
        <end position="982"/>
    </location>
</feature>
<dbReference type="PRINTS" id="PR00702">
    <property type="entry name" value="ACRIFLAVINRP"/>
</dbReference>
<dbReference type="InterPro" id="IPR027463">
    <property type="entry name" value="AcrB_DN_DC_subdom"/>
</dbReference>
<evidence type="ECO:0000256" key="7">
    <source>
        <dbReference type="ARBA" id="ARBA00023136"/>
    </source>
</evidence>
<dbReference type="Pfam" id="PF00873">
    <property type="entry name" value="ACR_tran"/>
    <property type="match status" value="1"/>
</dbReference>
<comment type="similarity">
    <text evidence="2">Belongs to the resistance-nodulation-cell division (RND) (TC 2.A.6) family.</text>
</comment>
<dbReference type="PANTHER" id="PTHR32063:SF12">
    <property type="entry name" value="CATION EFFLUX SYSTEM PROTEIN"/>
    <property type="match status" value="1"/>
</dbReference>
<keyword evidence="10" id="KW-1185">Reference proteome</keyword>
<gene>
    <name evidence="9" type="ORF">H8K47_15935</name>
</gene>
<keyword evidence="6 8" id="KW-1133">Transmembrane helix</keyword>
<dbReference type="SUPFAM" id="SSF82866">
    <property type="entry name" value="Multidrug efflux transporter AcrB transmembrane domain"/>
    <property type="match status" value="2"/>
</dbReference>
<feature type="transmembrane region" description="Helical" evidence="8">
    <location>
        <begin position="331"/>
        <end position="353"/>
    </location>
</feature>
<dbReference type="GO" id="GO:0042910">
    <property type="term" value="F:xenobiotic transmembrane transporter activity"/>
    <property type="evidence" value="ECO:0007669"/>
    <property type="project" value="TreeGrafter"/>
</dbReference>
<evidence type="ECO:0000256" key="5">
    <source>
        <dbReference type="ARBA" id="ARBA00022692"/>
    </source>
</evidence>
<organism evidence="9 10">
    <name type="scientific">Undibacterium rugosum</name>
    <dbReference type="NCBI Taxonomy" id="2762291"/>
    <lineage>
        <taxon>Bacteria</taxon>
        <taxon>Pseudomonadati</taxon>
        <taxon>Pseudomonadota</taxon>
        <taxon>Betaproteobacteria</taxon>
        <taxon>Burkholderiales</taxon>
        <taxon>Oxalobacteraceae</taxon>
        <taxon>Undibacterium</taxon>
    </lineage>
</organism>
<dbReference type="GO" id="GO:0005886">
    <property type="term" value="C:plasma membrane"/>
    <property type="evidence" value="ECO:0007669"/>
    <property type="project" value="UniProtKB-SubCell"/>
</dbReference>
<evidence type="ECO:0000256" key="4">
    <source>
        <dbReference type="ARBA" id="ARBA00022475"/>
    </source>
</evidence>
<evidence type="ECO:0000313" key="9">
    <source>
        <dbReference type="EMBL" id="MBC3936855.1"/>
    </source>
</evidence>